<dbReference type="Pfam" id="PF13591">
    <property type="entry name" value="MerR_2"/>
    <property type="match status" value="1"/>
</dbReference>
<gene>
    <name evidence="1" type="ORF">MNBD_GAMMA25-2099</name>
</gene>
<reference evidence="1" key="1">
    <citation type="submission" date="2018-06" db="EMBL/GenBank/DDBJ databases">
        <authorList>
            <person name="Zhirakovskaya E."/>
        </authorList>
    </citation>
    <scope>NUCLEOTIDE SEQUENCE</scope>
</reference>
<protein>
    <recommendedName>
        <fullName evidence="2">MerR family transcriptional regulator</fullName>
    </recommendedName>
</protein>
<accession>A0A3B1BM59</accession>
<name>A0A3B1BM59_9ZZZZ</name>
<sequence>MAKDVLTLLTGEVLEEGIELTLAELCRACQTPAERVIEIVEEGIVEPVGRDPLHWRFQGISVGRVRVVLRLEQDLGINAAGAALALDLLEELETLRARLRRFEE</sequence>
<dbReference type="EMBL" id="UOFY01000075">
    <property type="protein sequence ID" value="VAX11640.1"/>
    <property type="molecule type" value="Genomic_DNA"/>
</dbReference>
<proteinExistence type="predicted"/>
<organism evidence="1">
    <name type="scientific">hydrothermal vent metagenome</name>
    <dbReference type="NCBI Taxonomy" id="652676"/>
    <lineage>
        <taxon>unclassified sequences</taxon>
        <taxon>metagenomes</taxon>
        <taxon>ecological metagenomes</taxon>
    </lineage>
</organism>
<evidence type="ECO:0000313" key="1">
    <source>
        <dbReference type="EMBL" id="VAX11640.1"/>
    </source>
</evidence>
<dbReference type="Gene3D" id="1.10.1660.10">
    <property type="match status" value="1"/>
</dbReference>
<dbReference type="AlphaFoldDB" id="A0A3B1BM59"/>
<evidence type="ECO:0008006" key="2">
    <source>
        <dbReference type="Google" id="ProtNLM"/>
    </source>
</evidence>